<dbReference type="Pfam" id="PF13456">
    <property type="entry name" value="RVT_3"/>
    <property type="match status" value="1"/>
</dbReference>
<dbReference type="GO" id="GO:0016740">
    <property type="term" value="F:transferase activity"/>
    <property type="evidence" value="ECO:0007669"/>
    <property type="project" value="UniProtKB-KW"/>
</dbReference>
<dbReference type="InterPro" id="IPR036397">
    <property type="entry name" value="RNaseH_sf"/>
</dbReference>
<evidence type="ECO:0000259" key="2">
    <source>
        <dbReference type="Pfam" id="PF13456"/>
    </source>
</evidence>
<keyword evidence="3" id="KW-0808">Transferase</keyword>
<dbReference type="GO" id="GO:0003676">
    <property type="term" value="F:nucleic acid binding"/>
    <property type="evidence" value="ECO:0007669"/>
    <property type="project" value="InterPro"/>
</dbReference>
<protein>
    <submittedName>
        <fullName evidence="3">Polynucleotidyl transferase, Ribonuclease H fold</fullName>
    </submittedName>
</protein>
<gene>
    <name evidence="3" type="ORF">MtrDRAFT_AC153128g17v2</name>
</gene>
<dbReference type="CDD" id="cd06222">
    <property type="entry name" value="RNase_H_like"/>
    <property type="match status" value="1"/>
</dbReference>
<evidence type="ECO:0000256" key="1">
    <source>
        <dbReference type="SAM" id="MobiDB-lite"/>
    </source>
</evidence>
<dbReference type="InterPro" id="IPR002156">
    <property type="entry name" value="RNaseH_domain"/>
</dbReference>
<dbReference type="EMBL" id="AC153128">
    <property type="protein sequence ID" value="ABN07998.1"/>
    <property type="molecule type" value="Genomic_DNA"/>
</dbReference>
<dbReference type="SUPFAM" id="SSF53098">
    <property type="entry name" value="Ribonuclease H-like"/>
    <property type="match status" value="1"/>
</dbReference>
<name>A2Q2Z8_MEDTR</name>
<dbReference type="Gene3D" id="3.30.420.10">
    <property type="entry name" value="Ribonuclease H-like superfamily/Ribonuclease H"/>
    <property type="match status" value="1"/>
</dbReference>
<sequence length="186" mass="20990">MDIIQRASNCISDYKQANTQAPPSMARTGYDPRSQHRPAKNTKWKRPNLGLVKVNTDANLQNHGKWGLGIIIRDEVGLVMAASTWETDGNDRALEAEAYALLTGMRFAKDCGFRKVVFEGDNEKLMKMEIHKAKSGFDICQFQFTFRSGNKVANRLAQLAHSEPNKVWIEEVPIAISSLYFQDNLN</sequence>
<dbReference type="InterPro" id="IPR012337">
    <property type="entry name" value="RNaseH-like_sf"/>
</dbReference>
<feature type="compositionally biased region" description="Basic residues" evidence="1">
    <location>
        <begin position="35"/>
        <end position="45"/>
    </location>
</feature>
<evidence type="ECO:0000313" key="3">
    <source>
        <dbReference type="EMBL" id="ABN07998.1"/>
    </source>
</evidence>
<dbReference type="PANTHER" id="PTHR47074">
    <property type="entry name" value="BNAC02G40300D PROTEIN"/>
    <property type="match status" value="1"/>
</dbReference>
<proteinExistence type="predicted"/>
<feature type="region of interest" description="Disordered" evidence="1">
    <location>
        <begin position="14"/>
        <end position="45"/>
    </location>
</feature>
<dbReference type="AlphaFoldDB" id="A2Q2Z8"/>
<feature type="domain" description="RNase H type-1" evidence="2">
    <location>
        <begin position="55"/>
        <end position="127"/>
    </location>
</feature>
<dbReference type="PANTHER" id="PTHR47074:SF21">
    <property type="entry name" value="RNASE H TYPE-1 DOMAIN-CONTAINING PROTEIN"/>
    <property type="match status" value="1"/>
</dbReference>
<reference evidence="3" key="1">
    <citation type="submission" date="2004-12" db="EMBL/GenBank/DDBJ databases">
        <authorList>
            <person name="Town C.D."/>
        </authorList>
    </citation>
    <scope>NUCLEOTIDE SEQUENCE</scope>
</reference>
<accession>A2Q2Z8</accession>
<reference evidence="3" key="2">
    <citation type="submission" date="2007-03" db="EMBL/GenBank/DDBJ databases">
        <authorList>
            <consortium name="The International Medicago Genome Annotation Group"/>
        </authorList>
    </citation>
    <scope>NUCLEOTIDE SEQUENCE</scope>
</reference>
<organism evidence="3">
    <name type="scientific">Medicago truncatula</name>
    <name type="common">Barrel medic</name>
    <name type="synonym">Medicago tribuloides</name>
    <dbReference type="NCBI Taxonomy" id="3880"/>
    <lineage>
        <taxon>Eukaryota</taxon>
        <taxon>Viridiplantae</taxon>
        <taxon>Streptophyta</taxon>
        <taxon>Embryophyta</taxon>
        <taxon>Tracheophyta</taxon>
        <taxon>Spermatophyta</taxon>
        <taxon>Magnoliopsida</taxon>
        <taxon>eudicotyledons</taxon>
        <taxon>Gunneridae</taxon>
        <taxon>Pentapetalae</taxon>
        <taxon>rosids</taxon>
        <taxon>fabids</taxon>
        <taxon>Fabales</taxon>
        <taxon>Fabaceae</taxon>
        <taxon>Papilionoideae</taxon>
        <taxon>50 kb inversion clade</taxon>
        <taxon>NPAAA clade</taxon>
        <taxon>Hologalegina</taxon>
        <taxon>IRL clade</taxon>
        <taxon>Trifolieae</taxon>
        <taxon>Medicago</taxon>
    </lineage>
</organism>
<dbReference type="InterPro" id="IPR052929">
    <property type="entry name" value="RNase_H-like_EbsB-rel"/>
</dbReference>
<dbReference type="InterPro" id="IPR044730">
    <property type="entry name" value="RNase_H-like_dom_plant"/>
</dbReference>
<dbReference type="GO" id="GO:0004523">
    <property type="term" value="F:RNA-DNA hybrid ribonuclease activity"/>
    <property type="evidence" value="ECO:0007669"/>
    <property type="project" value="InterPro"/>
</dbReference>